<comment type="caution">
    <text evidence="5">The sequence shown here is derived from an EMBL/GenBank/DDBJ whole genome shotgun (WGS) entry which is preliminary data.</text>
</comment>
<evidence type="ECO:0000313" key="5">
    <source>
        <dbReference type="EMBL" id="KXB40788.1"/>
    </source>
</evidence>
<dbReference type="InterPro" id="IPR053943">
    <property type="entry name" value="RlmKL-like_Mtase_CS"/>
</dbReference>
<feature type="domain" description="RlmL ferredoxin-like" evidence="4">
    <location>
        <begin position="129"/>
        <end position="187"/>
    </location>
</feature>
<dbReference type="InterPro" id="IPR029063">
    <property type="entry name" value="SAM-dependent_MTases_sf"/>
</dbReference>
<keyword evidence="1" id="KW-0489">Methyltransferase</keyword>
<reference evidence="6" key="1">
    <citation type="submission" date="2016-01" db="EMBL/GenBank/DDBJ databases">
        <authorList>
            <person name="Mitreva M."/>
            <person name="Pepin K.H."/>
            <person name="Mihindukulasuriya K.A."/>
            <person name="Fulton R."/>
            <person name="Fronick C."/>
            <person name="O'Laughlin M."/>
            <person name="Miner T."/>
            <person name="Herter B."/>
            <person name="Rosa B.A."/>
            <person name="Cordes M."/>
            <person name="Tomlinson C."/>
            <person name="Wollam A."/>
            <person name="Palsikar V.B."/>
            <person name="Mardis E.R."/>
            <person name="Wilson R.K."/>
        </authorList>
    </citation>
    <scope>NUCLEOTIDE SEQUENCE [LARGE SCALE GENOMIC DNA]</scope>
    <source>
        <strain evidence="6">KA00274</strain>
    </source>
</reference>
<dbReference type="GO" id="GO:0003676">
    <property type="term" value="F:nucleic acid binding"/>
    <property type="evidence" value="ECO:0007669"/>
    <property type="project" value="InterPro"/>
</dbReference>
<evidence type="ECO:0000259" key="3">
    <source>
        <dbReference type="Pfam" id="PF01170"/>
    </source>
</evidence>
<dbReference type="GO" id="GO:0008990">
    <property type="term" value="F:rRNA (guanine-N2-)-methyltransferase activity"/>
    <property type="evidence" value="ECO:0007669"/>
    <property type="project" value="TreeGrafter"/>
</dbReference>
<dbReference type="PROSITE" id="PS01261">
    <property type="entry name" value="UPF0020"/>
    <property type="match status" value="1"/>
</dbReference>
<dbReference type="InterPro" id="IPR054170">
    <property type="entry name" value="RlmL_1st"/>
</dbReference>
<dbReference type="PRINTS" id="PR00507">
    <property type="entry name" value="N12N6MTFRASE"/>
</dbReference>
<dbReference type="PANTHER" id="PTHR47313:SF1">
    <property type="entry name" value="RIBOSOMAL RNA LARGE SUBUNIT METHYLTRANSFERASE K_L"/>
    <property type="match status" value="1"/>
</dbReference>
<protein>
    <submittedName>
        <fullName evidence="5">Uncharacterized protein</fullName>
    </submittedName>
</protein>
<dbReference type="PATRIC" id="fig|1497955.3.peg.792"/>
<sequence length="555" mass="62062">MEMKFRQQLKQTETIFTANNKSKAEAGYEKGVKAEVEAGVDKDVKAKAEAKNTSKAAMKLQSESGNIVWPKVVRKVKAADKVALKDKSANTVKLVNNAKAIHTVKLVDTANLVDATMSTNAANLACLRMPTLLGLESACKEELFELGFSEDRVKAHDGLVSLYVPRTELAETVALLNLSLRTAERVLISLVNFTCTDFTTLFNTLEDFNFEAYLDAGYFLEVVGYSHDSKLHSVPALQGLIKKAIIKRLANYSPKREEWYVDGIWQENRNIGINRLKFGLNKDEFSLDLDTSGFPLYKRGYRPLNHPAPIRETLAAAILYYAHFTQNCLEHGELLFDPVCGSGTFLIEAALLMTNTAPGIERVFSAESMQIVGKEVFTKLRAELKAKSLVYNPALKAELLAVKDRLFGADIEPKAILQAKQNATRAHVADLINFACANLHSYAKTANLPFPELDQAERVLILANPPYGERLGTEKEVKALHLAFRNLCFVQGKQAKSLEKEKKFKSTSKLKPKYRFSLITSHPALEKELGVKADKRRKLYNGMLACTLYQYFRHE</sequence>
<evidence type="ECO:0000259" key="4">
    <source>
        <dbReference type="Pfam" id="PF22020"/>
    </source>
</evidence>
<dbReference type="InterPro" id="IPR002052">
    <property type="entry name" value="DNA_methylase_N6_adenine_CS"/>
</dbReference>
<dbReference type="Gene3D" id="3.30.2130.30">
    <property type="match status" value="1"/>
</dbReference>
<dbReference type="Proteomes" id="UP000070080">
    <property type="component" value="Unassembled WGS sequence"/>
</dbReference>
<dbReference type="SUPFAM" id="SSF53335">
    <property type="entry name" value="S-adenosyl-L-methionine-dependent methyltransferases"/>
    <property type="match status" value="1"/>
</dbReference>
<keyword evidence="2" id="KW-0808">Transferase</keyword>
<dbReference type="GO" id="GO:0070043">
    <property type="term" value="F:rRNA (guanine-N7-)-methyltransferase activity"/>
    <property type="evidence" value="ECO:0007669"/>
    <property type="project" value="TreeGrafter"/>
</dbReference>
<dbReference type="EMBL" id="LSCV01000025">
    <property type="protein sequence ID" value="KXB40788.1"/>
    <property type="molecule type" value="Genomic_DNA"/>
</dbReference>
<organism evidence="5 6">
    <name type="scientific">Amygdalobacter nucleatus</name>
    <dbReference type="NCBI Taxonomy" id="3029274"/>
    <lineage>
        <taxon>Bacteria</taxon>
        <taxon>Bacillati</taxon>
        <taxon>Bacillota</taxon>
        <taxon>Clostridia</taxon>
        <taxon>Eubacteriales</taxon>
        <taxon>Oscillospiraceae</taxon>
        <taxon>Amygdalobacter</taxon>
    </lineage>
</organism>
<dbReference type="STRING" id="1497955.HMPREF1872_00819"/>
<accession>A0A133YC58</accession>
<dbReference type="Pfam" id="PF01170">
    <property type="entry name" value="UPF0020"/>
    <property type="match status" value="1"/>
</dbReference>
<dbReference type="Pfam" id="PF22020">
    <property type="entry name" value="RlmL_1st"/>
    <property type="match status" value="1"/>
</dbReference>
<dbReference type="PROSITE" id="PS00092">
    <property type="entry name" value="N6_MTASE"/>
    <property type="match status" value="1"/>
</dbReference>
<dbReference type="Gene3D" id="3.40.50.150">
    <property type="entry name" value="Vaccinia Virus protein VP39"/>
    <property type="match status" value="1"/>
</dbReference>
<feature type="domain" description="Ribosomal RNA large subunit methyltransferase K/L-like methyltransferase" evidence="3">
    <location>
        <begin position="299"/>
        <end position="486"/>
    </location>
</feature>
<dbReference type="InterPro" id="IPR000241">
    <property type="entry name" value="RlmKL-like_Mtase"/>
</dbReference>
<name>A0A133YC58_9FIRM</name>
<dbReference type="CDD" id="cd11715">
    <property type="entry name" value="THUMP_AdoMetMT"/>
    <property type="match status" value="1"/>
</dbReference>
<dbReference type="AlphaFoldDB" id="A0A133YC58"/>
<dbReference type="OrthoDB" id="9809404at2"/>
<proteinExistence type="predicted"/>
<dbReference type="RefSeq" id="WP_066714146.1">
    <property type="nucleotide sequence ID" value="NZ_JARFNM010000001.1"/>
</dbReference>
<evidence type="ECO:0000313" key="6">
    <source>
        <dbReference type="Proteomes" id="UP000070080"/>
    </source>
</evidence>
<gene>
    <name evidence="5" type="ORF">HMPREF1872_00819</name>
</gene>
<keyword evidence="6" id="KW-1185">Reference proteome</keyword>
<dbReference type="PANTHER" id="PTHR47313">
    <property type="entry name" value="RIBOSOMAL RNA LARGE SUBUNIT METHYLTRANSFERASE K/L"/>
    <property type="match status" value="1"/>
</dbReference>
<evidence type="ECO:0000256" key="2">
    <source>
        <dbReference type="ARBA" id="ARBA00022679"/>
    </source>
</evidence>
<evidence type="ECO:0000256" key="1">
    <source>
        <dbReference type="ARBA" id="ARBA00022603"/>
    </source>
</evidence>